<keyword evidence="2" id="KW-1185">Reference proteome</keyword>
<evidence type="ECO:0000313" key="2">
    <source>
        <dbReference type="Proteomes" id="UP000024837"/>
    </source>
</evidence>
<organism evidence="1 2">
    <name type="scientific">Drechslerella stenobrocha 248</name>
    <dbReference type="NCBI Taxonomy" id="1043628"/>
    <lineage>
        <taxon>Eukaryota</taxon>
        <taxon>Fungi</taxon>
        <taxon>Dikarya</taxon>
        <taxon>Ascomycota</taxon>
        <taxon>Pezizomycotina</taxon>
        <taxon>Orbiliomycetes</taxon>
        <taxon>Orbiliales</taxon>
        <taxon>Orbiliaceae</taxon>
        <taxon>Drechslerella</taxon>
    </lineage>
</organism>
<gene>
    <name evidence="1" type="ORF">DRE_01354</name>
</gene>
<dbReference type="HOGENOM" id="CLU_1475150_0_0_1"/>
<sequence>MPQYDVNAQYALVYRSANEILDIFDRISNCLATLHEILSGQGDAEAPPTSIEDHLTAIRANLAAIWDHMAATEAYLSYFEDFMMAFAGRLTTVENFFSNLFPNLTAGGSITIEERQMMLQVRLHNYSSCRHAQLLYPPGLNLSQLPATSAALQEFSSVSPTLPASRYRFGPASTPRIRLRWGP</sequence>
<dbReference type="Proteomes" id="UP000024837">
    <property type="component" value="Unassembled WGS sequence"/>
</dbReference>
<dbReference type="EMBL" id="KI966448">
    <property type="protein sequence ID" value="EWC44002.1"/>
    <property type="molecule type" value="Genomic_DNA"/>
</dbReference>
<accession>W7HVC8</accession>
<name>W7HVC8_9PEZI</name>
<dbReference type="AlphaFoldDB" id="W7HVC8"/>
<protein>
    <submittedName>
        <fullName evidence="1">Uncharacterized protein</fullName>
    </submittedName>
</protein>
<proteinExistence type="predicted"/>
<evidence type="ECO:0000313" key="1">
    <source>
        <dbReference type="EMBL" id="EWC44002.1"/>
    </source>
</evidence>
<reference evidence="1 2" key="1">
    <citation type="submission" date="2013-05" db="EMBL/GenBank/DDBJ databases">
        <title>Drechslerella stenobrocha genome reveals carnivorous origination and mechanical trapping mechanism of predatory fungi.</title>
        <authorList>
            <person name="Liu X."/>
            <person name="Zhang W."/>
            <person name="Liu K."/>
        </authorList>
    </citation>
    <scope>NUCLEOTIDE SEQUENCE [LARGE SCALE GENOMIC DNA]</scope>
    <source>
        <strain evidence="1 2">248</strain>
    </source>
</reference>